<protein>
    <submittedName>
        <fullName evidence="1">Uncharacterized protein</fullName>
    </submittedName>
</protein>
<sequence>MKSVRKLRVFSVQHANEECQEAESVQCTACTFRMCFLDWLCEQTRLLVENQGAVMYNRVANDTAIGKEVLFRPNAALAESRECLQDGYMRTEEWMNNS</sequence>
<gene>
    <name evidence="1" type="ORF">MAR_005792</name>
</gene>
<dbReference type="EMBL" id="CP111020">
    <property type="protein sequence ID" value="WAR15687.1"/>
    <property type="molecule type" value="Genomic_DNA"/>
</dbReference>
<accession>A0ABY7F3P5</accession>
<keyword evidence="2" id="KW-1185">Reference proteome</keyword>
<reference evidence="1" key="1">
    <citation type="submission" date="2022-11" db="EMBL/GenBank/DDBJ databases">
        <title>Centuries of genome instability and evolution in soft-shell clam transmissible cancer (bioRxiv).</title>
        <authorList>
            <person name="Hart S.F.M."/>
            <person name="Yonemitsu M.A."/>
            <person name="Giersch R.M."/>
            <person name="Beal B.F."/>
            <person name="Arriagada G."/>
            <person name="Davis B.W."/>
            <person name="Ostrander E.A."/>
            <person name="Goff S.P."/>
            <person name="Metzger M.J."/>
        </authorList>
    </citation>
    <scope>NUCLEOTIDE SEQUENCE</scope>
    <source>
        <strain evidence="1">MELC-2E11</strain>
        <tissue evidence="1">Siphon/mantle</tissue>
    </source>
</reference>
<name>A0ABY7F3P5_MYAAR</name>
<dbReference type="Proteomes" id="UP001164746">
    <property type="component" value="Chromosome 9"/>
</dbReference>
<proteinExistence type="predicted"/>
<evidence type="ECO:0000313" key="1">
    <source>
        <dbReference type="EMBL" id="WAR15687.1"/>
    </source>
</evidence>
<evidence type="ECO:0000313" key="2">
    <source>
        <dbReference type="Proteomes" id="UP001164746"/>
    </source>
</evidence>
<organism evidence="1 2">
    <name type="scientific">Mya arenaria</name>
    <name type="common">Soft-shell clam</name>
    <dbReference type="NCBI Taxonomy" id="6604"/>
    <lineage>
        <taxon>Eukaryota</taxon>
        <taxon>Metazoa</taxon>
        <taxon>Spiralia</taxon>
        <taxon>Lophotrochozoa</taxon>
        <taxon>Mollusca</taxon>
        <taxon>Bivalvia</taxon>
        <taxon>Autobranchia</taxon>
        <taxon>Heteroconchia</taxon>
        <taxon>Euheterodonta</taxon>
        <taxon>Imparidentia</taxon>
        <taxon>Neoheterodontei</taxon>
        <taxon>Myida</taxon>
        <taxon>Myoidea</taxon>
        <taxon>Myidae</taxon>
        <taxon>Mya</taxon>
    </lineage>
</organism>